<accession>A0A543J358</accession>
<keyword evidence="2" id="KW-1185">Reference proteome</keyword>
<evidence type="ECO:0000313" key="2">
    <source>
        <dbReference type="Proteomes" id="UP000319213"/>
    </source>
</evidence>
<reference evidence="1 2" key="1">
    <citation type="submission" date="2019-06" db="EMBL/GenBank/DDBJ databases">
        <title>Sequencing the genomes of 1000 actinobacteria strains.</title>
        <authorList>
            <person name="Klenk H.-P."/>
        </authorList>
    </citation>
    <scope>NUCLEOTIDE SEQUENCE [LARGE SCALE GENOMIC DNA]</scope>
    <source>
        <strain evidence="1 2">DSM 43186</strain>
    </source>
</reference>
<dbReference type="EMBL" id="VFPQ01000001">
    <property type="protein sequence ID" value="TQM77228.1"/>
    <property type="molecule type" value="Genomic_DNA"/>
</dbReference>
<dbReference type="AlphaFoldDB" id="A0A543J358"/>
<dbReference type="Pfam" id="PF04525">
    <property type="entry name" value="LOR"/>
    <property type="match status" value="1"/>
</dbReference>
<gene>
    <name evidence="1" type="ORF">FHX40_3985</name>
</gene>
<organism evidence="1 2">
    <name type="scientific">Thermopolyspora flexuosa</name>
    <dbReference type="NCBI Taxonomy" id="103836"/>
    <lineage>
        <taxon>Bacteria</taxon>
        <taxon>Bacillati</taxon>
        <taxon>Actinomycetota</taxon>
        <taxon>Actinomycetes</taxon>
        <taxon>Streptosporangiales</taxon>
        <taxon>Streptosporangiaceae</taxon>
        <taxon>Thermopolyspora</taxon>
    </lineage>
</organism>
<dbReference type="InterPro" id="IPR007612">
    <property type="entry name" value="LOR"/>
</dbReference>
<protein>
    <submittedName>
        <fullName evidence="1">Uncharacterized protein</fullName>
    </submittedName>
</protein>
<comment type="caution">
    <text evidence="1">The sequence shown here is derived from an EMBL/GenBank/DDBJ whole genome shotgun (WGS) entry which is preliminary data.</text>
</comment>
<sequence>MELVVLQSQRRLLVRQKLTLPVNRYEVHVEEHDGSEGEVVAFAEEKPLTFREQVTLYTDASRDRVLAAFRARKANEPGIGYDVVDENDRPIGYFRKGAGPALRATWHFQQPGLPTFTGRERNVAVSLLRRSGVLSGRLPYHFDFSVGAHIGFSVERRRGLHGRYRVRIDDHRLDRRLVIAVAVALDALQ</sequence>
<proteinExistence type="predicted"/>
<name>A0A543J358_9ACTN</name>
<dbReference type="RefSeq" id="WP_142260995.1">
    <property type="nucleotide sequence ID" value="NZ_BMPV01000002.1"/>
</dbReference>
<evidence type="ECO:0000313" key="1">
    <source>
        <dbReference type="EMBL" id="TQM77228.1"/>
    </source>
</evidence>
<dbReference type="Proteomes" id="UP000319213">
    <property type="component" value="Unassembled WGS sequence"/>
</dbReference>
<dbReference type="OrthoDB" id="572274at2"/>